<name>A0A2W1K5W9_ACIFR</name>
<protein>
    <submittedName>
        <fullName evidence="1">Uncharacterized protein</fullName>
    </submittedName>
</protein>
<dbReference type="Proteomes" id="UP000248886">
    <property type="component" value="Unassembled WGS sequence"/>
</dbReference>
<accession>A0A2W1K5W9</accession>
<sequence>MDIAKRRIGGDKYRDQVIALVSRRGYRVSDSTHEQDMKEASDLILNGKGCALRIRSEKAMQRWPDEFTIRATRPDRLRVGQDTSDTEFQKIMAGHARYAVYGFADHNDRIVLMRLLDLNVFRTCLLNGHERYDRSLMYSDDGVGYFVFNVREFPATLIRHVWDYRH</sequence>
<comment type="caution">
    <text evidence="1">The sequence shown here is derived from an EMBL/GenBank/DDBJ whole genome shotgun (WGS) entry which is preliminary data.</text>
</comment>
<evidence type="ECO:0000313" key="1">
    <source>
        <dbReference type="EMBL" id="PZD82366.1"/>
    </source>
</evidence>
<proteinExistence type="predicted"/>
<dbReference type="EMBL" id="QKQP01000001">
    <property type="protein sequence ID" value="PZD82366.1"/>
    <property type="molecule type" value="Genomic_DNA"/>
</dbReference>
<organism evidence="1 2">
    <name type="scientific">Acidithiobacillus ferrooxidans</name>
    <name type="common">Thiobacillus ferrooxidans</name>
    <dbReference type="NCBI Taxonomy" id="920"/>
    <lineage>
        <taxon>Bacteria</taxon>
        <taxon>Pseudomonadati</taxon>
        <taxon>Pseudomonadota</taxon>
        <taxon>Acidithiobacillia</taxon>
        <taxon>Acidithiobacillales</taxon>
        <taxon>Acidithiobacillaceae</taxon>
        <taxon>Acidithiobacillus</taxon>
    </lineage>
</organism>
<reference evidence="1 2" key="1">
    <citation type="submission" date="2018-06" db="EMBL/GenBank/DDBJ databases">
        <title>Draft sequence of Acidithiobacillus ferrooxidans CCM 4253.</title>
        <authorList>
            <person name="Moya-Beltran A."/>
            <person name="Castro M."/>
            <person name="Covarrubias P.C."/>
            <person name="Issotta F."/>
            <person name="Janiczek O."/>
            <person name="Mandl M."/>
            <person name="Kucera J."/>
            <person name="Quatrini R."/>
        </authorList>
    </citation>
    <scope>NUCLEOTIDE SEQUENCE [LARGE SCALE GENOMIC DNA]</scope>
    <source>
        <strain evidence="1 2">CCM 4253</strain>
    </source>
</reference>
<gene>
    <name evidence="1" type="ORF">DN052_04940</name>
</gene>
<evidence type="ECO:0000313" key="2">
    <source>
        <dbReference type="Proteomes" id="UP000248886"/>
    </source>
</evidence>
<dbReference type="AlphaFoldDB" id="A0A2W1K5W9"/>
<dbReference type="RefSeq" id="WP_054608712.1">
    <property type="nucleotide sequence ID" value="NZ_AP025160.1"/>
</dbReference>